<dbReference type="Proteomes" id="UP001214553">
    <property type="component" value="Chromosome"/>
</dbReference>
<proteinExistence type="predicted"/>
<reference evidence="2 3" key="1">
    <citation type="submission" date="2023-03" db="EMBL/GenBank/DDBJ databases">
        <title>Genome sequence of Microbacterium sp. KACC 23027.</title>
        <authorList>
            <person name="Kim S."/>
            <person name="Heo J."/>
            <person name="Kwon S.-W."/>
        </authorList>
    </citation>
    <scope>NUCLEOTIDE SEQUENCE [LARGE SCALE GENOMIC DNA]</scope>
    <source>
        <strain evidence="2 3">KACC 23027</strain>
    </source>
</reference>
<dbReference type="SUPFAM" id="SSF48179">
    <property type="entry name" value="6-phosphogluconate dehydrogenase C-terminal domain-like"/>
    <property type="match status" value="1"/>
</dbReference>
<dbReference type="InterPro" id="IPR018931">
    <property type="entry name" value="DUF2520"/>
</dbReference>
<dbReference type="RefSeq" id="WP_275278583.1">
    <property type="nucleotide sequence ID" value="NZ_CP119108.1"/>
</dbReference>
<dbReference type="SUPFAM" id="SSF51735">
    <property type="entry name" value="NAD(P)-binding Rossmann-fold domains"/>
    <property type="match status" value="1"/>
</dbReference>
<dbReference type="Gene3D" id="3.40.50.720">
    <property type="entry name" value="NAD(P)-binding Rossmann-like Domain"/>
    <property type="match status" value="1"/>
</dbReference>
<dbReference type="InterPro" id="IPR008927">
    <property type="entry name" value="6-PGluconate_DH-like_C_sf"/>
</dbReference>
<dbReference type="Gene3D" id="1.10.1040.20">
    <property type="entry name" value="ProC-like, C-terminal domain"/>
    <property type="match status" value="1"/>
</dbReference>
<keyword evidence="3" id="KW-1185">Reference proteome</keyword>
<name>A0ABY8BYL8_9MICO</name>
<dbReference type="EMBL" id="CP119108">
    <property type="protein sequence ID" value="WEG09259.1"/>
    <property type="molecule type" value="Genomic_DNA"/>
</dbReference>
<dbReference type="PANTHER" id="PTHR40459">
    <property type="entry name" value="CONSERVED HYPOTHETICAL ALANINE AND LEUCINE RICH PROTEIN"/>
    <property type="match status" value="1"/>
</dbReference>
<accession>A0ABY8BYL8</accession>
<organism evidence="2 3">
    <name type="scientific">Microbacterium horticulturae</name>
    <dbReference type="NCBI Taxonomy" id="3028316"/>
    <lineage>
        <taxon>Bacteria</taxon>
        <taxon>Bacillati</taxon>
        <taxon>Actinomycetota</taxon>
        <taxon>Actinomycetes</taxon>
        <taxon>Micrococcales</taxon>
        <taxon>Microbacteriaceae</taxon>
        <taxon>Microbacterium</taxon>
    </lineage>
</organism>
<dbReference type="PANTHER" id="PTHR40459:SF1">
    <property type="entry name" value="CONSERVED HYPOTHETICAL ALANINE AND LEUCINE RICH PROTEIN"/>
    <property type="match status" value="1"/>
</dbReference>
<feature type="domain" description="DUF2520" evidence="1">
    <location>
        <begin position="114"/>
        <end position="239"/>
    </location>
</feature>
<protein>
    <submittedName>
        <fullName evidence="2">DUF2520 domain-containing protein</fullName>
    </submittedName>
</protein>
<dbReference type="InterPro" id="IPR037108">
    <property type="entry name" value="TM1727-like_C_sf"/>
</dbReference>
<evidence type="ECO:0000313" key="3">
    <source>
        <dbReference type="Proteomes" id="UP001214553"/>
    </source>
</evidence>
<gene>
    <name evidence="2" type="ORF">PU630_01480</name>
</gene>
<sequence>MTPSAASSAPAVTRVSVVGRGRLGSAIAPTLTHAGYTVFGPTGRDEPVGDADVVLLCVPDREIRDAAAAASGHATLIGHTSGATGLDDVDFGLHPLQTFAGGDDPSVFAGIGAAIGGRSPEALTIARSLATALGMHAFEIADADRARYHAAAAFAANFVVTLEGLAERLLREAGPDIDDGDARALLAPLVRRTVENWAARGAASALTGPIARGDDETVARQRAALAPELVPLFDVLADHTRALAAERSR</sequence>
<dbReference type="InterPro" id="IPR036291">
    <property type="entry name" value="NAD(P)-bd_dom_sf"/>
</dbReference>
<evidence type="ECO:0000259" key="1">
    <source>
        <dbReference type="Pfam" id="PF10728"/>
    </source>
</evidence>
<dbReference type="Pfam" id="PF10728">
    <property type="entry name" value="DUF2520"/>
    <property type="match status" value="1"/>
</dbReference>
<evidence type="ECO:0000313" key="2">
    <source>
        <dbReference type="EMBL" id="WEG09259.1"/>
    </source>
</evidence>